<dbReference type="PANTHER" id="PTHR11358">
    <property type="entry name" value="ARGINASE/AGMATINASE"/>
    <property type="match status" value="1"/>
</dbReference>
<dbReference type="Pfam" id="PF00491">
    <property type="entry name" value="Arginase"/>
    <property type="match status" value="1"/>
</dbReference>
<comment type="similarity">
    <text evidence="1">Belongs to the arginase family.</text>
</comment>
<dbReference type="OrthoDB" id="9805406at2"/>
<protein>
    <submittedName>
        <fullName evidence="2">Arginase family protein</fullName>
    </submittedName>
</protein>
<keyword evidence="3" id="KW-1185">Reference proteome</keyword>
<dbReference type="GO" id="GO:0046872">
    <property type="term" value="F:metal ion binding"/>
    <property type="evidence" value="ECO:0007669"/>
    <property type="project" value="InterPro"/>
</dbReference>
<dbReference type="InterPro" id="IPR023696">
    <property type="entry name" value="Ureohydrolase_dom_sf"/>
</dbReference>
<dbReference type="STRING" id="201973.SAMN04488025_11487"/>
<dbReference type="InterPro" id="IPR006035">
    <property type="entry name" value="Ureohydrolase"/>
</dbReference>
<organism evidence="2 3">
    <name type="scientific">Planifilum fulgidum</name>
    <dbReference type="NCBI Taxonomy" id="201973"/>
    <lineage>
        <taxon>Bacteria</taxon>
        <taxon>Bacillati</taxon>
        <taxon>Bacillota</taxon>
        <taxon>Bacilli</taxon>
        <taxon>Bacillales</taxon>
        <taxon>Thermoactinomycetaceae</taxon>
        <taxon>Planifilum</taxon>
    </lineage>
</organism>
<dbReference type="GO" id="GO:0033389">
    <property type="term" value="P:putrescine biosynthetic process from arginine, via agmatine"/>
    <property type="evidence" value="ECO:0007669"/>
    <property type="project" value="TreeGrafter"/>
</dbReference>
<reference evidence="2 3" key="1">
    <citation type="submission" date="2016-10" db="EMBL/GenBank/DDBJ databases">
        <authorList>
            <person name="de Groot N.N."/>
        </authorList>
    </citation>
    <scope>NUCLEOTIDE SEQUENCE [LARGE SCALE GENOMIC DNA]</scope>
    <source>
        <strain evidence="2 3">DSM 44945</strain>
    </source>
</reference>
<accession>A0A1I2NXU2</accession>
<sequence length="245" mass="27857">MGLLHRDVTLLNFDDVYPKQRQLARFAGEWIQLKDIQEANLFCTDRSRSEIIRRLSRRKGRGITFIGNGNYHYVTYLLLREIKDPFSLILFDNHTDAKTPDSLPGLLTCSSWVKEAAKLPHLVKIILIGTGERNLRLRDAGEKVLLWPDPEQGGDLLSAIPTERVYISIDKDVLDRAYAATNWDHGTMHLTELLKVLQALVRSKQVLGVDICGELPVSPAEAWIHSDRLRLNERANLSILRSLLA</sequence>
<dbReference type="Proteomes" id="UP000198661">
    <property type="component" value="Unassembled WGS sequence"/>
</dbReference>
<dbReference type="RefSeq" id="WP_092038373.1">
    <property type="nucleotide sequence ID" value="NZ_FOOK01000014.1"/>
</dbReference>
<evidence type="ECO:0000313" key="3">
    <source>
        <dbReference type="Proteomes" id="UP000198661"/>
    </source>
</evidence>
<name>A0A1I2NXU2_9BACL</name>
<proteinExistence type="inferred from homology"/>
<dbReference type="SUPFAM" id="SSF52768">
    <property type="entry name" value="Arginase/deacetylase"/>
    <property type="match status" value="1"/>
</dbReference>
<evidence type="ECO:0000313" key="2">
    <source>
        <dbReference type="EMBL" id="SFG07689.1"/>
    </source>
</evidence>
<dbReference type="EMBL" id="FOOK01000014">
    <property type="protein sequence ID" value="SFG07689.1"/>
    <property type="molecule type" value="Genomic_DNA"/>
</dbReference>
<dbReference type="Gene3D" id="3.40.800.10">
    <property type="entry name" value="Ureohydrolase domain"/>
    <property type="match status" value="1"/>
</dbReference>
<dbReference type="PANTHER" id="PTHR11358:SF41">
    <property type="entry name" value="ARGINASE"/>
    <property type="match status" value="1"/>
</dbReference>
<dbReference type="AlphaFoldDB" id="A0A1I2NXU2"/>
<evidence type="ECO:0000256" key="1">
    <source>
        <dbReference type="PROSITE-ProRule" id="PRU00742"/>
    </source>
</evidence>
<gene>
    <name evidence="2" type="ORF">SAMN04488025_11487</name>
</gene>
<dbReference type="GO" id="GO:0008783">
    <property type="term" value="F:agmatinase activity"/>
    <property type="evidence" value="ECO:0007669"/>
    <property type="project" value="TreeGrafter"/>
</dbReference>
<dbReference type="PROSITE" id="PS51409">
    <property type="entry name" value="ARGINASE_2"/>
    <property type="match status" value="1"/>
</dbReference>